<dbReference type="Proteomes" id="UP000541444">
    <property type="component" value="Unassembled WGS sequence"/>
</dbReference>
<dbReference type="EMBL" id="JACGCM010001453">
    <property type="protein sequence ID" value="KAF6154828.1"/>
    <property type="molecule type" value="Genomic_DNA"/>
</dbReference>
<sequence>MATTTATPSPTPTPTVSAWGKPGAWALDAEEHEAELKESFNSNNNGDRYVVDFNQNQKQQPLADFPSLSAAATTKSKKKKPQTLSLSEFNTGAKVTHGSAQPYKPKGLSVDELLVLPTGPRERTAEEIERSKSRGFNSYGMSGGGGRDDSSSSRWGSEPRRNGGGFGRDGDRDREREPRELGPSRADEVDDWGAAKKSSVGAMSYERSERRERGGGGGFFDSQSKADESDNWASAKKSFAPSDAPPRRFGGSGSGGFERERRSGFGFEGGLSNVNGGADAESWGKRREDHVNLSENGGRPKLVLQPRSMSNGEEKTGLGSAVKTKGSNPFGEARPREEVLAEKGQDVKDIDEQLESVKVKEVLVELVVSKIPSSGKNPFGDARPREEVLANKGHDSKKIDEQLESVISKEAVVAPAVSNGTPFGMKSFAAIASEDRTERSWRKTVSFDEPISRYAC</sequence>
<keyword evidence="3" id="KW-1185">Reference proteome</keyword>
<dbReference type="GO" id="GO:0003729">
    <property type="term" value="F:mRNA binding"/>
    <property type="evidence" value="ECO:0007669"/>
    <property type="project" value="TreeGrafter"/>
</dbReference>
<evidence type="ECO:0000313" key="2">
    <source>
        <dbReference type="EMBL" id="KAF6154828.1"/>
    </source>
</evidence>
<dbReference type="AlphaFoldDB" id="A0A7J7MJC8"/>
<dbReference type="Pfam" id="PF06273">
    <property type="entry name" value="eIF-4B"/>
    <property type="match status" value="2"/>
</dbReference>
<feature type="compositionally biased region" description="Basic and acidic residues" evidence="1">
    <location>
        <begin position="146"/>
        <end position="161"/>
    </location>
</feature>
<dbReference type="GO" id="GO:0003743">
    <property type="term" value="F:translation initiation factor activity"/>
    <property type="evidence" value="ECO:0007669"/>
    <property type="project" value="InterPro"/>
</dbReference>
<comment type="caution">
    <text evidence="2">The sequence shown here is derived from an EMBL/GenBank/DDBJ whole genome shotgun (WGS) entry which is preliminary data.</text>
</comment>
<accession>A0A7J7MJC8</accession>
<evidence type="ECO:0000313" key="3">
    <source>
        <dbReference type="Proteomes" id="UP000541444"/>
    </source>
</evidence>
<dbReference type="OrthoDB" id="48651at2759"/>
<reference evidence="2 3" key="1">
    <citation type="journal article" date="2020" name="IScience">
        <title>Genome Sequencing of the Endangered Kingdonia uniflora (Circaeasteraceae, Ranunculales) Reveals Potential Mechanisms of Evolutionary Specialization.</title>
        <authorList>
            <person name="Sun Y."/>
            <person name="Deng T."/>
            <person name="Zhang A."/>
            <person name="Moore M.J."/>
            <person name="Landis J.B."/>
            <person name="Lin N."/>
            <person name="Zhang H."/>
            <person name="Zhang X."/>
            <person name="Huang J."/>
            <person name="Zhang X."/>
            <person name="Sun H."/>
            <person name="Wang H."/>
        </authorList>
    </citation>
    <scope>NUCLEOTIDE SEQUENCE [LARGE SCALE GENOMIC DNA]</scope>
    <source>
        <strain evidence="2">TB1705</strain>
        <tissue evidence="2">Leaf</tissue>
    </source>
</reference>
<gene>
    <name evidence="2" type="ORF">GIB67_033857</name>
</gene>
<feature type="compositionally biased region" description="Basic and acidic residues" evidence="1">
    <location>
        <begin position="168"/>
        <end position="187"/>
    </location>
</feature>
<proteinExistence type="predicted"/>
<organism evidence="2 3">
    <name type="scientific">Kingdonia uniflora</name>
    <dbReference type="NCBI Taxonomy" id="39325"/>
    <lineage>
        <taxon>Eukaryota</taxon>
        <taxon>Viridiplantae</taxon>
        <taxon>Streptophyta</taxon>
        <taxon>Embryophyta</taxon>
        <taxon>Tracheophyta</taxon>
        <taxon>Spermatophyta</taxon>
        <taxon>Magnoliopsida</taxon>
        <taxon>Ranunculales</taxon>
        <taxon>Circaeasteraceae</taxon>
        <taxon>Kingdonia</taxon>
    </lineage>
</organism>
<dbReference type="PANTHER" id="PTHR32091">
    <property type="entry name" value="EUKARYOTIC TRANSLATION INITIATION FACTOR 4B"/>
    <property type="match status" value="1"/>
</dbReference>
<feature type="compositionally biased region" description="Basic and acidic residues" evidence="1">
    <location>
        <begin position="282"/>
        <end position="292"/>
    </location>
</feature>
<evidence type="ECO:0000256" key="1">
    <source>
        <dbReference type="SAM" id="MobiDB-lite"/>
    </source>
</evidence>
<feature type="compositionally biased region" description="Basic and acidic residues" evidence="1">
    <location>
        <begin position="120"/>
        <end position="132"/>
    </location>
</feature>
<feature type="region of interest" description="Disordered" evidence="1">
    <location>
        <begin position="1"/>
        <end position="21"/>
    </location>
</feature>
<protein>
    <submittedName>
        <fullName evidence="2">Uncharacterized protein</fullName>
    </submittedName>
</protein>
<dbReference type="InterPro" id="IPR010433">
    <property type="entry name" value="EIF-4B_pln"/>
</dbReference>
<dbReference type="PANTHER" id="PTHR32091:SF17">
    <property type="entry name" value="EUKARYOTIC TRANSLATION INITIATION FACTOR 4B3"/>
    <property type="match status" value="1"/>
</dbReference>
<feature type="region of interest" description="Disordered" evidence="1">
    <location>
        <begin position="70"/>
        <end position="344"/>
    </location>
</feature>
<name>A0A7J7MJC8_9MAGN</name>
<feature type="compositionally biased region" description="Basic and acidic residues" evidence="1">
    <location>
        <begin position="333"/>
        <end position="344"/>
    </location>
</feature>